<dbReference type="InterPro" id="IPR036514">
    <property type="entry name" value="SGNH_hydro_sf"/>
</dbReference>
<protein>
    <submittedName>
        <fullName evidence="1">Uncharacterized protein</fullName>
    </submittedName>
</protein>
<dbReference type="EMBL" id="CP092621">
    <property type="protein sequence ID" value="UMM19332.1"/>
    <property type="molecule type" value="Genomic_DNA"/>
</dbReference>
<evidence type="ECO:0000313" key="2">
    <source>
        <dbReference type="Proteomes" id="UP000829354"/>
    </source>
</evidence>
<dbReference type="AlphaFoldDB" id="A0AAE9EAL4"/>
<dbReference type="Proteomes" id="UP000829354">
    <property type="component" value="Chromosome II"/>
</dbReference>
<gene>
    <name evidence="1" type="ORF">L5515_014983</name>
</gene>
<dbReference type="GO" id="GO:0016788">
    <property type="term" value="F:hydrolase activity, acting on ester bonds"/>
    <property type="evidence" value="ECO:0007669"/>
    <property type="project" value="InterPro"/>
</dbReference>
<dbReference type="Gene3D" id="3.40.50.1110">
    <property type="entry name" value="SGNH hydrolase"/>
    <property type="match status" value="1"/>
</dbReference>
<reference evidence="1 2" key="1">
    <citation type="submission" date="2022-04" db="EMBL/GenBank/DDBJ databases">
        <title>Chromosome-level reference genomes for two strains of Caenorhabditis briggsae: an improved platform for comparative genomics.</title>
        <authorList>
            <person name="Stevens L."/>
            <person name="Andersen E."/>
        </authorList>
    </citation>
    <scope>NUCLEOTIDE SEQUENCE [LARGE SCALE GENOMIC DNA]</scope>
    <source>
        <strain evidence="1">VX34</strain>
        <tissue evidence="1">Whole-organism</tissue>
    </source>
</reference>
<dbReference type="InterPro" id="IPR001087">
    <property type="entry name" value="GDSL"/>
</dbReference>
<keyword evidence="2" id="KW-1185">Reference proteome</keyword>
<dbReference type="CDD" id="cd01846">
    <property type="entry name" value="fatty_acyltransferase_like"/>
    <property type="match status" value="1"/>
</dbReference>
<evidence type="ECO:0000313" key="1">
    <source>
        <dbReference type="EMBL" id="UMM19332.1"/>
    </source>
</evidence>
<dbReference type="Pfam" id="PF00657">
    <property type="entry name" value="Lipase_GDSL"/>
    <property type="match status" value="1"/>
</dbReference>
<proteinExistence type="predicted"/>
<sequence length="295" mass="33572">MSRFLWHGNFQKDAMKMSDLKADNDLFYKEYSKLQYRSPRDFRCGRLIVFGDSLSDDGVEAEGESHGFLRNCNGKVWPEYVNAMLECDRYVNYAYSGAKSGLGNFYFDSFSGIQWQINQFLSNNKFLSDDPLVILQTGGTIDFFGGDTNATEVVENIQQTIQNITQTMSSGTLVILSLLDVSNSPGVQAAEDSEILQERLGHLISETNRQLHHIVLDSDLGTRRLNPFLRVRLIDINTVALAAMQSLNTTEPFTHHSPDLIPQAIYKYAYHDLWNPSTIVHYHIAKEIVRNLQQF</sequence>
<organism evidence="1 2">
    <name type="scientific">Caenorhabditis briggsae</name>
    <dbReference type="NCBI Taxonomy" id="6238"/>
    <lineage>
        <taxon>Eukaryota</taxon>
        <taxon>Metazoa</taxon>
        <taxon>Ecdysozoa</taxon>
        <taxon>Nematoda</taxon>
        <taxon>Chromadorea</taxon>
        <taxon>Rhabditida</taxon>
        <taxon>Rhabditina</taxon>
        <taxon>Rhabditomorpha</taxon>
        <taxon>Rhabditoidea</taxon>
        <taxon>Rhabditidae</taxon>
        <taxon>Peloderinae</taxon>
        <taxon>Caenorhabditis</taxon>
    </lineage>
</organism>
<dbReference type="SUPFAM" id="SSF52266">
    <property type="entry name" value="SGNH hydrolase"/>
    <property type="match status" value="1"/>
</dbReference>
<name>A0AAE9EAL4_CAEBR</name>
<accession>A0AAE9EAL4</accession>